<dbReference type="OrthoDB" id="9790526at2"/>
<keyword evidence="2" id="KW-0812">Transmembrane</keyword>
<dbReference type="Proteomes" id="UP000197468">
    <property type="component" value="Unassembled WGS sequence"/>
</dbReference>
<keyword evidence="2" id="KW-0472">Membrane</keyword>
<dbReference type="InterPro" id="IPR000983">
    <property type="entry name" value="Bac_GSPG_pilin"/>
</dbReference>
<dbReference type="PRINTS" id="PR00813">
    <property type="entry name" value="BCTERIALGSPG"/>
</dbReference>
<dbReference type="Gene3D" id="3.30.700.10">
    <property type="entry name" value="Glycoprotein, Type 4 Pilin"/>
    <property type="match status" value="1"/>
</dbReference>
<protein>
    <recommendedName>
        <fullName evidence="5">General secretion pathway protein GspG</fullName>
    </recommendedName>
</protein>
<feature type="transmembrane region" description="Helical" evidence="2">
    <location>
        <begin position="12"/>
        <end position="35"/>
    </location>
</feature>
<keyword evidence="1" id="KW-0488">Methylation</keyword>
<dbReference type="NCBIfam" id="TIGR02532">
    <property type="entry name" value="IV_pilin_GFxxxE"/>
    <property type="match status" value="1"/>
</dbReference>
<comment type="caution">
    <text evidence="3">The sequence shown here is derived from an EMBL/GenBank/DDBJ whole genome shotgun (WGS) entry which is preliminary data.</text>
</comment>
<dbReference type="GO" id="GO:0015627">
    <property type="term" value="C:type II protein secretion system complex"/>
    <property type="evidence" value="ECO:0007669"/>
    <property type="project" value="InterPro"/>
</dbReference>
<evidence type="ECO:0000256" key="1">
    <source>
        <dbReference type="ARBA" id="ARBA00022481"/>
    </source>
</evidence>
<organism evidence="3 4">
    <name type="scientific">Roseateles aquatilis</name>
    <dbReference type="NCBI Taxonomy" id="431061"/>
    <lineage>
        <taxon>Bacteria</taxon>
        <taxon>Pseudomonadati</taxon>
        <taxon>Pseudomonadota</taxon>
        <taxon>Betaproteobacteria</taxon>
        <taxon>Burkholderiales</taxon>
        <taxon>Sphaerotilaceae</taxon>
        <taxon>Roseateles</taxon>
    </lineage>
</organism>
<dbReference type="InterPro" id="IPR045584">
    <property type="entry name" value="Pilin-like"/>
</dbReference>
<dbReference type="InterPro" id="IPR012902">
    <property type="entry name" value="N_methyl_site"/>
</dbReference>
<keyword evidence="2" id="KW-1133">Transmembrane helix</keyword>
<sequence length="162" mass="17952">MGAADGRRARGFTLIELLVCLAILGFLASLALPMAEMTVQREKERELKRALWEIRDALDAYRVARENGAVLGPSDRPPYPASLQELTREVADARADRQGQTIRFLRRVPRDPFAEGAQPAELSWGLRGYQSDADNPQPGPEVYDVHSKSTAVGLNGVPLKQW</sequence>
<evidence type="ECO:0008006" key="5">
    <source>
        <dbReference type="Google" id="ProtNLM"/>
    </source>
</evidence>
<reference evidence="3 4" key="1">
    <citation type="journal article" date="2008" name="Int. J. Syst. Evol. Microbiol.">
        <title>Description of Roseateles aquatilis sp. nov. and Roseateles terrae sp. nov., in the class Betaproteobacteria, and emended description of the genus Roseateles.</title>
        <authorList>
            <person name="Gomila M."/>
            <person name="Bowien B."/>
            <person name="Falsen E."/>
            <person name="Moore E.R."/>
            <person name="Lalucat J."/>
        </authorList>
    </citation>
    <scope>NUCLEOTIDE SEQUENCE [LARGE SCALE GENOMIC DNA]</scope>
    <source>
        <strain evidence="3 4">CCUG 48205</strain>
    </source>
</reference>
<accession>A0A246J370</accession>
<dbReference type="SUPFAM" id="SSF54523">
    <property type="entry name" value="Pili subunits"/>
    <property type="match status" value="1"/>
</dbReference>
<name>A0A246J370_9BURK</name>
<proteinExistence type="predicted"/>
<evidence type="ECO:0000313" key="3">
    <source>
        <dbReference type="EMBL" id="OWQ87035.1"/>
    </source>
</evidence>
<evidence type="ECO:0000313" key="4">
    <source>
        <dbReference type="Proteomes" id="UP000197468"/>
    </source>
</evidence>
<dbReference type="Pfam" id="PF07963">
    <property type="entry name" value="N_methyl"/>
    <property type="match status" value="1"/>
</dbReference>
<evidence type="ECO:0000256" key="2">
    <source>
        <dbReference type="SAM" id="Phobius"/>
    </source>
</evidence>
<dbReference type="GO" id="GO:0015628">
    <property type="term" value="P:protein secretion by the type II secretion system"/>
    <property type="evidence" value="ECO:0007669"/>
    <property type="project" value="InterPro"/>
</dbReference>
<dbReference type="AlphaFoldDB" id="A0A246J370"/>
<dbReference type="EMBL" id="NIOF01000010">
    <property type="protein sequence ID" value="OWQ87035.1"/>
    <property type="molecule type" value="Genomic_DNA"/>
</dbReference>
<keyword evidence="4" id="KW-1185">Reference proteome</keyword>
<gene>
    <name evidence="3" type="ORF">CDN99_20095</name>
</gene>